<proteinExistence type="inferred from homology"/>
<feature type="transmembrane region" description="Helical" evidence="8">
    <location>
        <begin position="320"/>
        <end position="342"/>
    </location>
</feature>
<feature type="transmembrane region" description="Helical" evidence="8">
    <location>
        <begin position="455"/>
        <end position="473"/>
    </location>
</feature>
<dbReference type="PANTHER" id="PTHR48022:SF83">
    <property type="entry name" value="MAJOR FACILITATOR SUPERFAMILY (MFS) PROFILE DOMAIN-CONTAINING PROTEIN"/>
    <property type="match status" value="1"/>
</dbReference>
<sequence length="546" mass="60779">MATAQKIDGDPIHVESNDGGLNHLHNVDIQNKALANQASEATAQEHSMGVFQALKTYRRAALWSILISTSIIMEGYDVTLLSSFYGYPSFRERYGEFLNEKNGYQISATWQQRFNCLGAMANILGALTNGWACARWGHRRVLIFFYIWLSGMIFITFVAPNIYVLLVGMILCGYSWGAFATTGPAYAAEVTPLAIRGYLTAYVALCWCIGQFISAGVLKGLVNNTTEWSYRVPFAVQWVWPVPLAIAAYLAPESPWFLVRTGQLDAAKRSLERLSRPEQHGELDATIAMMVHTNKMELEERAGVTYWDAFRGTNRRRTEIACMGFLSQITNGGALCYSGSFFFQQTGISASASYGIALGGTGIAFLGTIISWFYIYRFGRRTIWLSGFSMLTAILWVIGFLALPKQTKALAWAQSLLCVVWLGAYSMSVGPIIYTLVAEVGSTRLRTQTVVLARSTYYIGNIICGGLLQPKLISPGAWDAKGKTAFFWAGLATLTLTWGYFRLFETKGRTFGELDFMFQKDVPARKSASYQIPDEEIFTAQETEKH</sequence>
<dbReference type="OrthoDB" id="6612291at2759"/>
<dbReference type="NCBIfam" id="TIGR00879">
    <property type="entry name" value="SP"/>
    <property type="match status" value="1"/>
</dbReference>
<comment type="subcellular location">
    <subcellularLocation>
        <location evidence="1">Membrane</location>
        <topology evidence="1">Multi-pass membrane protein</topology>
    </subcellularLocation>
</comment>
<keyword evidence="5 8" id="KW-1133">Transmembrane helix</keyword>
<feature type="domain" description="Major facilitator superfamily (MFS) profile" evidence="9">
    <location>
        <begin position="63"/>
        <end position="507"/>
    </location>
</feature>
<feature type="transmembrane region" description="Helical" evidence="8">
    <location>
        <begin position="165"/>
        <end position="187"/>
    </location>
</feature>
<dbReference type="GO" id="GO:0005351">
    <property type="term" value="F:carbohydrate:proton symporter activity"/>
    <property type="evidence" value="ECO:0007669"/>
    <property type="project" value="TreeGrafter"/>
</dbReference>
<dbReference type="PANTHER" id="PTHR48022">
    <property type="entry name" value="PLASTIDIC GLUCOSE TRANSPORTER 4"/>
    <property type="match status" value="1"/>
</dbReference>
<dbReference type="InterPro" id="IPR003663">
    <property type="entry name" value="Sugar/inositol_transpt"/>
</dbReference>
<protein>
    <submittedName>
        <fullName evidence="10">General substrate transporter</fullName>
    </submittedName>
</protein>
<evidence type="ECO:0000256" key="7">
    <source>
        <dbReference type="RuleBase" id="RU003346"/>
    </source>
</evidence>
<feature type="transmembrane region" description="Helical" evidence="8">
    <location>
        <begin position="141"/>
        <end position="159"/>
    </location>
</feature>
<dbReference type="InterPro" id="IPR020846">
    <property type="entry name" value="MFS_dom"/>
</dbReference>
<evidence type="ECO:0000256" key="3">
    <source>
        <dbReference type="ARBA" id="ARBA00022448"/>
    </source>
</evidence>
<comment type="similarity">
    <text evidence="2 7">Belongs to the major facilitator superfamily. Sugar transporter (TC 2.A.1.1) family.</text>
</comment>
<evidence type="ECO:0000256" key="8">
    <source>
        <dbReference type="SAM" id="Phobius"/>
    </source>
</evidence>
<keyword evidence="6 8" id="KW-0472">Membrane</keyword>
<evidence type="ECO:0000256" key="4">
    <source>
        <dbReference type="ARBA" id="ARBA00022692"/>
    </source>
</evidence>
<evidence type="ECO:0000256" key="5">
    <source>
        <dbReference type="ARBA" id="ARBA00022989"/>
    </source>
</evidence>
<dbReference type="GO" id="GO:0016020">
    <property type="term" value="C:membrane"/>
    <property type="evidence" value="ECO:0007669"/>
    <property type="project" value="UniProtKB-SubCell"/>
</dbReference>
<evidence type="ECO:0000313" key="11">
    <source>
        <dbReference type="Proteomes" id="UP000813385"/>
    </source>
</evidence>
<gene>
    <name evidence="10" type="ORF">B0T11DRAFT_295390</name>
</gene>
<dbReference type="FunFam" id="1.20.1250.20:FF:000078">
    <property type="entry name" value="MFS maltose transporter, putative"/>
    <property type="match status" value="1"/>
</dbReference>
<feature type="transmembrane region" description="Helical" evidence="8">
    <location>
        <begin position="383"/>
        <end position="403"/>
    </location>
</feature>
<evidence type="ECO:0000259" key="9">
    <source>
        <dbReference type="PROSITE" id="PS50850"/>
    </source>
</evidence>
<evidence type="ECO:0000313" key="10">
    <source>
        <dbReference type="EMBL" id="KAH7367601.1"/>
    </source>
</evidence>
<feature type="transmembrane region" description="Helical" evidence="8">
    <location>
        <begin position="238"/>
        <end position="259"/>
    </location>
</feature>
<dbReference type="InterPro" id="IPR050360">
    <property type="entry name" value="MFS_Sugar_Transporters"/>
</dbReference>
<organism evidence="10 11">
    <name type="scientific">Plectosphaerella cucumerina</name>
    <dbReference type="NCBI Taxonomy" id="40658"/>
    <lineage>
        <taxon>Eukaryota</taxon>
        <taxon>Fungi</taxon>
        <taxon>Dikarya</taxon>
        <taxon>Ascomycota</taxon>
        <taxon>Pezizomycotina</taxon>
        <taxon>Sordariomycetes</taxon>
        <taxon>Hypocreomycetidae</taxon>
        <taxon>Glomerellales</taxon>
        <taxon>Plectosphaerellaceae</taxon>
        <taxon>Plectosphaerella</taxon>
    </lineage>
</organism>
<dbReference type="InterPro" id="IPR036259">
    <property type="entry name" value="MFS_trans_sf"/>
</dbReference>
<feature type="transmembrane region" description="Helical" evidence="8">
    <location>
        <begin position="409"/>
        <end position="434"/>
    </location>
</feature>
<accession>A0A8K0TL62</accession>
<keyword evidence="4 8" id="KW-0812">Transmembrane</keyword>
<dbReference type="Pfam" id="PF00083">
    <property type="entry name" value="Sugar_tr"/>
    <property type="match status" value="1"/>
</dbReference>
<keyword evidence="11" id="KW-1185">Reference proteome</keyword>
<feature type="transmembrane region" description="Helical" evidence="8">
    <location>
        <begin position="485"/>
        <end position="504"/>
    </location>
</feature>
<dbReference type="EMBL" id="JAGPXD010000002">
    <property type="protein sequence ID" value="KAH7367601.1"/>
    <property type="molecule type" value="Genomic_DNA"/>
</dbReference>
<evidence type="ECO:0000256" key="1">
    <source>
        <dbReference type="ARBA" id="ARBA00004141"/>
    </source>
</evidence>
<dbReference type="AlphaFoldDB" id="A0A8K0TL62"/>
<dbReference type="Proteomes" id="UP000813385">
    <property type="component" value="Unassembled WGS sequence"/>
</dbReference>
<evidence type="ECO:0000256" key="6">
    <source>
        <dbReference type="ARBA" id="ARBA00023136"/>
    </source>
</evidence>
<name>A0A8K0TL62_9PEZI</name>
<dbReference type="Gene3D" id="1.20.1250.20">
    <property type="entry name" value="MFS general substrate transporter like domains"/>
    <property type="match status" value="1"/>
</dbReference>
<comment type="caution">
    <text evidence="10">The sequence shown here is derived from an EMBL/GenBank/DDBJ whole genome shotgun (WGS) entry which is preliminary data.</text>
</comment>
<dbReference type="PROSITE" id="PS50850">
    <property type="entry name" value="MFS"/>
    <property type="match status" value="1"/>
</dbReference>
<dbReference type="InterPro" id="IPR005828">
    <property type="entry name" value="MFS_sugar_transport-like"/>
</dbReference>
<keyword evidence="3 7" id="KW-0813">Transport</keyword>
<feature type="transmembrane region" description="Helical" evidence="8">
    <location>
        <begin position="354"/>
        <end position="376"/>
    </location>
</feature>
<feature type="transmembrane region" description="Helical" evidence="8">
    <location>
        <begin position="199"/>
        <end position="218"/>
    </location>
</feature>
<evidence type="ECO:0000256" key="2">
    <source>
        <dbReference type="ARBA" id="ARBA00010992"/>
    </source>
</evidence>
<dbReference type="SUPFAM" id="SSF103473">
    <property type="entry name" value="MFS general substrate transporter"/>
    <property type="match status" value="1"/>
</dbReference>
<reference evidence="10" key="1">
    <citation type="journal article" date="2021" name="Nat. Commun.">
        <title>Genetic determinants of endophytism in the Arabidopsis root mycobiome.</title>
        <authorList>
            <person name="Mesny F."/>
            <person name="Miyauchi S."/>
            <person name="Thiergart T."/>
            <person name="Pickel B."/>
            <person name="Atanasova L."/>
            <person name="Karlsson M."/>
            <person name="Huettel B."/>
            <person name="Barry K.W."/>
            <person name="Haridas S."/>
            <person name="Chen C."/>
            <person name="Bauer D."/>
            <person name="Andreopoulos W."/>
            <person name="Pangilinan J."/>
            <person name="LaButti K."/>
            <person name="Riley R."/>
            <person name="Lipzen A."/>
            <person name="Clum A."/>
            <person name="Drula E."/>
            <person name="Henrissat B."/>
            <person name="Kohler A."/>
            <person name="Grigoriev I.V."/>
            <person name="Martin F.M."/>
            <person name="Hacquard S."/>
        </authorList>
    </citation>
    <scope>NUCLEOTIDE SEQUENCE</scope>
    <source>
        <strain evidence="10">MPI-CAGE-AT-0016</strain>
    </source>
</reference>